<evidence type="ECO:0000259" key="2">
    <source>
        <dbReference type="Pfam" id="PF14759"/>
    </source>
</evidence>
<evidence type="ECO:0000256" key="1">
    <source>
        <dbReference type="SAM" id="MobiDB-lite"/>
    </source>
</evidence>
<organism evidence="3">
    <name type="scientific">Streptomyces vinaceusdrappus</name>
    <dbReference type="NCBI Taxonomy" id="67376"/>
    <lineage>
        <taxon>Bacteria</taxon>
        <taxon>Bacillati</taxon>
        <taxon>Actinomycetota</taxon>
        <taxon>Actinomycetes</taxon>
        <taxon>Kitasatosporales</taxon>
        <taxon>Streptomycetaceae</taxon>
        <taxon>Streptomyces</taxon>
        <taxon>Streptomyces rochei group</taxon>
    </lineage>
</organism>
<dbReference type="AlphaFoldDB" id="A0A516T9N2"/>
<evidence type="ECO:0000313" key="3">
    <source>
        <dbReference type="EMBL" id="QDQ37895.1"/>
    </source>
</evidence>
<feature type="domain" description="Reductase C-terminal" evidence="2">
    <location>
        <begin position="5"/>
        <end position="52"/>
    </location>
</feature>
<name>A0A516T9N2_9ACTN</name>
<accession>A0A516T9N2</accession>
<reference evidence="3" key="1">
    <citation type="journal article" date="2019" name="Org. Lett.">
        <title>Discovery of Druggability-Improved Analogues by Investigation of the LL-D49194?1 Biosynthetic Pathway.</title>
        <authorList>
            <person name="Dong L."/>
            <person name="Shen Y."/>
            <person name="Hou X.-F."/>
            <person name="Li W.-J."/>
            <person name="Tang G.-L."/>
        </authorList>
    </citation>
    <scope>NUCLEOTIDE SEQUENCE</scope>
    <source>
        <strain evidence="3">NRRL15735</strain>
    </source>
</reference>
<dbReference type="InterPro" id="IPR016156">
    <property type="entry name" value="FAD/NAD-linked_Rdtase_dimer_sf"/>
</dbReference>
<dbReference type="SUPFAM" id="SSF55424">
    <property type="entry name" value="FAD/NAD-linked reductases, dimerisation (C-terminal) domain"/>
    <property type="match status" value="1"/>
</dbReference>
<dbReference type="InterPro" id="IPR028202">
    <property type="entry name" value="Reductase_C"/>
</dbReference>
<proteinExistence type="predicted"/>
<dbReference type="Pfam" id="PF14759">
    <property type="entry name" value="Reductase_C"/>
    <property type="match status" value="1"/>
</dbReference>
<sequence length="80" mass="8398">MRPGGLTRLHEGAVVSGSPAQERFSVLCSRDSRTVGSESVNRSADRMITRRPPAEGGFGPVADGAAPPGFGIRPQRARPV</sequence>
<feature type="region of interest" description="Disordered" evidence="1">
    <location>
        <begin position="31"/>
        <end position="80"/>
    </location>
</feature>
<dbReference type="Gene3D" id="3.30.390.30">
    <property type="match status" value="1"/>
</dbReference>
<dbReference type="EMBL" id="MK501817">
    <property type="protein sequence ID" value="QDQ37895.1"/>
    <property type="molecule type" value="Genomic_DNA"/>
</dbReference>
<protein>
    <submittedName>
        <fullName evidence="3">Ferredoxin reductase</fullName>
    </submittedName>
</protein>